<evidence type="ECO:0000259" key="5">
    <source>
        <dbReference type="PROSITE" id="PS50110"/>
    </source>
</evidence>
<evidence type="ECO:0000256" key="2">
    <source>
        <dbReference type="ARBA" id="ARBA00023012"/>
    </source>
</evidence>
<dbReference type="PANTHER" id="PTHR44591:SF14">
    <property type="entry name" value="PROTEIN PILG"/>
    <property type="match status" value="1"/>
</dbReference>
<sequence>MASVLLIEDDREIAATLGGALRTAGYELRHAPNGIKGQELYLEQRPDLIVTDMMMPGRGGFPVLEFLATQDDPPPAIMVTANEGGRHKAYAEMLGVVDYLRKPFAMDVLLEAAEKALDKYPPGTPGPRARVAAAEAAGGQNADDSATGEDE</sequence>
<dbReference type="RefSeq" id="WP_145358073.1">
    <property type="nucleotide sequence ID" value="NZ_CP036265.1"/>
</dbReference>
<dbReference type="Gene3D" id="3.40.50.2300">
    <property type="match status" value="1"/>
</dbReference>
<dbReference type="SUPFAM" id="SSF52172">
    <property type="entry name" value="CheY-like"/>
    <property type="match status" value="1"/>
</dbReference>
<feature type="compositionally biased region" description="Low complexity" evidence="4">
    <location>
        <begin position="128"/>
        <end position="137"/>
    </location>
</feature>
<gene>
    <name evidence="6" type="primary">mprA</name>
    <name evidence="6" type="ORF">CA12_13430</name>
</gene>
<dbReference type="PROSITE" id="PS50110">
    <property type="entry name" value="RESPONSE_REGULATORY"/>
    <property type="match status" value="1"/>
</dbReference>
<dbReference type="KEGG" id="acaf:CA12_13430"/>
<evidence type="ECO:0000256" key="3">
    <source>
        <dbReference type="PROSITE-ProRule" id="PRU00169"/>
    </source>
</evidence>
<proteinExistence type="predicted"/>
<dbReference type="CDD" id="cd00156">
    <property type="entry name" value="REC"/>
    <property type="match status" value="1"/>
</dbReference>
<dbReference type="InterPro" id="IPR011006">
    <property type="entry name" value="CheY-like_superfamily"/>
</dbReference>
<dbReference type="SMART" id="SM00448">
    <property type="entry name" value="REC"/>
    <property type="match status" value="1"/>
</dbReference>
<keyword evidence="7" id="KW-1185">Reference proteome</keyword>
<dbReference type="AlphaFoldDB" id="A0A517P7B6"/>
<organism evidence="6 7">
    <name type="scientific">Alienimonas californiensis</name>
    <dbReference type="NCBI Taxonomy" id="2527989"/>
    <lineage>
        <taxon>Bacteria</taxon>
        <taxon>Pseudomonadati</taxon>
        <taxon>Planctomycetota</taxon>
        <taxon>Planctomycetia</taxon>
        <taxon>Planctomycetales</taxon>
        <taxon>Planctomycetaceae</taxon>
        <taxon>Alienimonas</taxon>
    </lineage>
</organism>
<reference evidence="6 7" key="1">
    <citation type="submission" date="2019-02" db="EMBL/GenBank/DDBJ databases">
        <title>Deep-cultivation of Planctomycetes and their phenomic and genomic characterization uncovers novel biology.</title>
        <authorList>
            <person name="Wiegand S."/>
            <person name="Jogler M."/>
            <person name="Boedeker C."/>
            <person name="Pinto D."/>
            <person name="Vollmers J."/>
            <person name="Rivas-Marin E."/>
            <person name="Kohn T."/>
            <person name="Peeters S.H."/>
            <person name="Heuer A."/>
            <person name="Rast P."/>
            <person name="Oberbeckmann S."/>
            <person name="Bunk B."/>
            <person name="Jeske O."/>
            <person name="Meyerdierks A."/>
            <person name="Storesund J.E."/>
            <person name="Kallscheuer N."/>
            <person name="Luecker S."/>
            <person name="Lage O.M."/>
            <person name="Pohl T."/>
            <person name="Merkel B.J."/>
            <person name="Hornburger P."/>
            <person name="Mueller R.-W."/>
            <person name="Bruemmer F."/>
            <person name="Labrenz M."/>
            <person name="Spormann A.M."/>
            <person name="Op den Camp H."/>
            <person name="Overmann J."/>
            <person name="Amann R."/>
            <person name="Jetten M.S.M."/>
            <person name="Mascher T."/>
            <person name="Medema M.H."/>
            <person name="Devos D.P."/>
            <person name="Kaster A.-K."/>
            <person name="Ovreas L."/>
            <person name="Rohde M."/>
            <person name="Galperin M.Y."/>
            <person name="Jogler C."/>
        </authorList>
    </citation>
    <scope>NUCLEOTIDE SEQUENCE [LARGE SCALE GENOMIC DNA]</scope>
    <source>
        <strain evidence="6 7">CA12</strain>
    </source>
</reference>
<feature type="modified residue" description="4-aspartylphosphate" evidence="3">
    <location>
        <position position="52"/>
    </location>
</feature>
<evidence type="ECO:0000256" key="4">
    <source>
        <dbReference type="SAM" id="MobiDB-lite"/>
    </source>
</evidence>
<evidence type="ECO:0000313" key="7">
    <source>
        <dbReference type="Proteomes" id="UP000318741"/>
    </source>
</evidence>
<dbReference type="InterPro" id="IPR050595">
    <property type="entry name" value="Bact_response_regulator"/>
</dbReference>
<evidence type="ECO:0000313" key="6">
    <source>
        <dbReference type="EMBL" id="QDT15260.1"/>
    </source>
</evidence>
<dbReference type="OrthoDB" id="9790669at2"/>
<dbReference type="Pfam" id="PF00072">
    <property type="entry name" value="Response_reg"/>
    <property type="match status" value="1"/>
</dbReference>
<dbReference type="GO" id="GO:0000160">
    <property type="term" value="P:phosphorelay signal transduction system"/>
    <property type="evidence" value="ECO:0007669"/>
    <property type="project" value="UniProtKB-KW"/>
</dbReference>
<protein>
    <submittedName>
        <fullName evidence="6">Response regulator MprA</fullName>
    </submittedName>
</protein>
<dbReference type="EMBL" id="CP036265">
    <property type="protein sequence ID" value="QDT15260.1"/>
    <property type="molecule type" value="Genomic_DNA"/>
</dbReference>
<feature type="region of interest" description="Disordered" evidence="4">
    <location>
        <begin position="118"/>
        <end position="151"/>
    </location>
</feature>
<keyword evidence="1 3" id="KW-0597">Phosphoprotein</keyword>
<dbReference type="Proteomes" id="UP000318741">
    <property type="component" value="Chromosome"/>
</dbReference>
<feature type="domain" description="Response regulatory" evidence="5">
    <location>
        <begin position="3"/>
        <end position="117"/>
    </location>
</feature>
<evidence type="ECO:0000256" key="1">
    <source>
        <dbReference type="ARBA" id="ARBA00022553"/>
    </source>
</evidence>
<accession>A0A517P7B6</accession>
<keyword evidence="2" id="KW-0902">Two-component regulatory system</keyword>
<dbReference type="InterPro" id="IPR001789">
    <property type="entry name" value="Sig_transdc_resp-reg_receiver"/>
</dbReference>
<name>A0A517P7B6_9PLAN</name>
<dbReference type="PANTHER" id="PTHR44591">
    <property type="entry name" value="STRESS RESPONSE REGULATOR PROTEIN 1"/>
    <property type="match status" value="1"/>
</dbReference>